<keyword evidence="5 7" id="KW-0472">Membrane</keyword>
<feature type="transmembrane region" description="Helical" evidence="7">
    <location>
        <begin position="227"/>
        <end position="252"/>
    </location>
</feature>
<feature type="transmembrane region" description="Helical" evidence="7">
    <location>
        <begin position="285"/>
        <end position="304"/>
    </location>
</feature>
<reference evidence="9 10" key="1">
    <citation type="submission" date="2020-05" db="EMBL/GenBank/DDBJ databases">
        <authorList>
            <person name="Mo P."/>
        </authorList>
    </citation>
    <scope>NUCLEOTIDE SEQUENCE [LARGE SCALE GENOMIC DNA]</scope>
    <source>
        <strain evidence="9 10">Gen01</strain>
    </source>
</reference>
<comment type="similarity">
    <text evidence="2">Belongs to the EamA transporter family.</text>
</comment>
<gene>
    <name evidence="9" type="ORF">HOP40_03910</name>
</gene>
<name>A0A6M6JFD4_9PSEU</name>
<dbReference type="EMBL" id="CP053564">
    <property type="protein sequence ID" value="QJY45079.1"/>
    <property type="molecule type" value="Genomic_DNA"/>
</dbReference>
<feature type="domain" description="EamA" evidence="8">
    <location>
        <begin position="160"/>
        <end position="301"/>
    </location>
</feature>
<evidence type="ECO:0000256" key="4">
    <source>
        <dbReference type="ARBA" id="ARBA00022989"/>
    </source>
</evidence>
<evidence type="ECO:0000256" key="6">
    <source>
        <dbReference type="SAM" id="MobiDB-lite"/>
    </source>
</evidence>
<dbReference type="PANTHER" id="PTHR32322">
    <property type="entry name" value="INNER MEMBRANE TRANSPORTER"/>
    <property type="match status" value="1"/>
</dbReference>
<dbReference type="AlphaFoldDB" id="A0A6M6JFD4"/>
<dbReference type="Pfam" id="PF00892">
    <property type="entry name" value="EamA"/>
    <property type="match status" value="2"/>
</dbReference>
<feature type="transmembrane region" description="Helical" evidence="7">
    <location>
        <begin position="42"/>
        <end position="64"/>
    </location>
</feature>
<evidence type="ECO:0000313" key="9">
    <source>
        <dbReference type="EMBL" id="QJY45079.1"/>
    </source>
</evidence>
<dbReference type="Proteomes" id="UP000505377">
    <property type="component" value="Chromosome"/>
</dbReference>
<feature type="compositionally biased region" description="Low complexity" evidence="6">
    <location>
        <begin position="318"/>
        <end position="327"/>
    </location>
</feature>
<dbReference type="InterPro" id="IPR000620">
    <property type="entry name" value="EamA_dom"/>
</dbReference>
<evidence type="ECO:0000256" key="5">
    <source>
        <dbReference type="ARBA" id="ARBA00023136"/>
    </source>
</evidence>
<accession>A0A6M6JFD4</accession>
<proteinExistence type="inferred from homology"/>
<evidence type="ECO:0000256" key="7">
    <source>
        <dbReference type="SAM" id="Phobius"/>
    </source>
</evidence>
<comment type="subcellular location">
    <subcellularLocation>
        <location evidence="1">Membrane</location>
        <topology evidence="1">Multi-pass membrane protein</topology>
    </subcellularLocation>
</comment>
<keyword evidence="3 7" id="KW-0812">Transmembrane</keyword>
<keyword evidence="4 7" id="KW-1133">Transmembrane helix</keyword>
<dbReference type="InterPro" id="IPR037185">
    <property type="entry name" value="EmrE-like"/>
</dbReference>
<dbReference type="RefSeq" id="WP_172154736.1">
    <property type="nucleotide sequence ID" value="NZ_CP053564.1"/>
</dbReference>
<organism evidence="9 10">
    <name type="scientific">Pseudonocardia broussonetiae</name>
    <dbReference type="NCBI Taxonomy" id="2736640"/>
    <lineage>
        <taxon>Bacteria</taxon>
        <taxon>Bacillati</taxon>
        <taxon>Actinomycetota</taxon>
        <taxon>Actinomycetes</taxon>
        <taxon>Pseudonocardiales</taxon>
        <taxon>Pseudonocardiaceae</taxon>
        <taxon>Pseudonocardia</taxon>
    </lineage>
</organism>
<evidence type="ECO:0000313" key="10">
    <source>
        <dbReference type="Proteomes" id="UP000505377"/>
    </source>
</evidence>
<feature type="transmembrane region" description="Helical" evidence="7">
    <location>
        <begin position="134"/>
        <end position="152"/>
    </location>
</feature>
<feature type="transmembrane region" description="Helical" evidence="7">
    <location>
        <begin position="259"/>
        <end position="279"/>
    </location>
</feature>
<dbReference type="KEGG" id="pbro:HOP40_03910"/>
<sequence>MSVMTHDGARLTSGFGLAVVSAASFGLSGSLARGLMDAGWSAAAAVAVRVLLAAVVLLPVAAVALRGRWGLLRRHLPLVGAFGLLAVAGCQLAYFNAVAHMEVGVALLIEYTAPVAVVLWLWARRAQRPGRLTALGAVLGAAGLVLVLDVLSGADVSVVGVLWALGAMLGAASYFVLSSRDTDGLPAVVLAAGGLLVGGLGLLLAGAVGVVPFAVSDAPVAFDGFVVAWWVPVLALGLVTAALAYVSGIAAIRVLGSRLASFVALGEVLAALGFAWVLLAQSPSGVQLVGGALILAGVVVVRAGEPRVVAPAVPQVAGRARGAGARGAARDEHQASDSVSSK</sequence>
<feature type="transmembrane region" description="Helical" evidence="7">
    <location>
        <begin position="103"/>
        <end position="122"/>
    </location>
</feature>
<protein>
    <submittedName>
        <fullName evidence="9">EamA family transporter</fullName>
    </submittedName>
</protein>
<evidence type="ECO:0000256" key="3">
    <source>
        <dbReference type="ARBA" id="ARBA00022692"/>
    </source>
</evidence>
<feature type="domain" description="EamA" evidence="8">
    <location>
        <begin position="13"/>
        <end position="148"/>
    </location>
</feature>
<feature type="transmembrane region" description="Helical" evidence="7">
    <location>
        <begin position="76"/>
        <end position="97"/>
    </location>
</feature>
<keyword evidence="10" id="KW-1185">Reference proteome</keyword>
<dbReference type="PANTHER" id="PTHR32322:SF2">
    <property type="entry name" value="EAMA DOMAIN-CONTAINING PROTEIN"/>
    <property type="match status" value="1"/>
</dbReference>
<evidence type="ECO:0000256" key="2">
    <source>
        <dbReference type="ARBA" id="ARBA00007362"/>
    </source>
</evidence>
<feature type="transmembrane region" description="Helical" evidence="7">
    <location>
        <begin position="158"/>
        <end position="177"/>
    </location>
</feature>
<dbReference type="InterPro" id="IPR050638">
    <property type="entry name" value="AA-Vitamin_Transporters"/>
</dbReference>
<evidence type="ECO:0000259" key="8">
    <source>
        <dbReference type="Pfam" id="PF00892"/>
    </source>
</evidence>
<dbReference type="GO" id="GO:0016020">
    <property type="term" value="C:membrane"/>
    <property type="evidence" value="ECO:0007669"/>
    <property type="project" value="UniProtKB-SubCell"/>
</dbReference>
<dbReference type="SUPFAM" id="SSF103481">
    <property type="entry name" value="Multidrug resistance efflux transporter EmrE"/>
    <property type="match status" value="2"/>
</dbReference>
<evidence type="ECO:0000256" key="1">
    <source>
        <dbReference type="ARBA" id="ARBA00004141"/>
    </source>
</evidence>
<feature type="region of interest" description="Disordered" evidence="6">
    <location>
        <begin position="318"/>
        <end position="342"/>
    </location>
</feature>
<feature type="transmembrane region" description="Helical" evidence="7">
    <location>
        <begin position="189"/>
        <end position="215"/>
    </location>
</feature>